<dbReference type="InterPro" id="IPR006076">
    <property type="entry name" value="FAD-dep_OxRdtase"/>
</dbReference>
<sequence length="466" mass="50873">MGSAAKHNYLPAANPQPAFWGRDVDEFHNHRTTPELPQETDVLIIGAGYAGTATAWHLVKDRNPSKAKQTVTVLEARGICSGATGRNGGHLRPDLYGHIPTYIKRAGLEAAVELAEFEIAHVPALKQFIEQEKIDCDFVLSRCIDVWSNEEAAKNALQTYETLKGHSLAYMNDVFFKYGADAPGISGAKDAKATASYTAGMMWPYKFIRHVLKSLVASGDINLQTHCPVTDIKPEGDSFVVKTARGSIKAGKVIHANNAYVGGLLPEYASSIVPCKGICCRITVPEGKVAPAMTTSYIERDADKTLSYLIPRPDGSIVVGGASFLFKPNIHEWYDNIDDGVLIESAKHYYDGYMQRTFAGWEDSDAKVDQIWTGVMGYSYDSNSHIGAVPDRPGHYVIAGFNGHGMPVIWLSGKGLAKMINDDVPFEKTGVPRLLKTTKDRLERAQSGKEEHGDILGDGSVFPLGR</sequence>
<proteinExistence type="predicted"/>
<feature type="domain" description="FAD dependent oxidoreductase" evidence="2">
    <location>
        <begin position="41"/>
        <end position="418"/>
    </location>
</feature>
<dbReference type="GO" id="GO:0005737">
    <property type="term" value="C:cytoplasm"/>
    <property type="evidence" value="ECO:0007669"/>
    <property type="project" value="TreeGrafter"/>
</dbReference>
<protein>
    <recommendedName>
        <fullName evidence="2">FAD dependent oxidoreductase domain-containing protein</fullName>
    </recommendedName>
</protein>
<dbReference type="SUPFAM" id="SSF51905">
    <property type="entry name" value="FAD/NAD(P)-binding domain"/>
    <property type="match status" value="1"/>
</dbReference>
<evidence type="ECO:0000313" key="4">
    <source>
        <dbReference type="Proteomes" id="UP000799537"/>
    </source>
</evidence>
<dbReference type="GeneID" id="54564242"/>
<dbReference type="PANTHER" id="PTHR13847:SF279">
    <property type="entry name" value="FAD DEPENDENT OXIDOREDUCTASE DOMAIN-CONTAINING PROTEIN-RELATED"/>
    <property type="match status" value="1"/>
</dbReference>
<dbReference type="Gene3D" id="3.50.50.60">
    <property type="entry name" value="FAD/NAD(P)-binding domain"/>
    <property type="match status" value="1"/>
</dbReference>
<accession>A0A6A6D5V1</accession>
<dbReference type="EMBL" id="ML993579">
    <property type="protein sequence ID" value="KAF2173592.1"/>
    <property type="molecule type" value="Genomic_DNA"/>
</dbReference>
<evidence type="ECO:0000313" key="3">
    <source>
        <dbReference type="EMBL" id="KAF2173592.1"/>
    </source>
</evidence>
<feature type="compositionally biased region" description="Basic and acidic residues" evidence="1">
    <location>
        <begin position="444"/>
        <end position="455"/>
    </location>
</feature>
<dbReference type="InterPro" id="IPR036188">
    <property type="entry name" value="FAD/NAD-bd_sf"/>
</dbReference>
<keyword evidence="4" id="KW-1185">Reference proteome</keyword>
<name>A0A6A6D5V1_ZASCE</name>
<dbReference type="OrthoDB" id="429143at2759"/>
<reference evidence="3" key="1">
    <citation type="journal article" date="2020" name="Stud. Mycol.">
        <title>101 Dothideomycetes genomes: a test case for predicting lifestyles and emergence of pathogens.</title>
        <authorList>
            <person name="Haridas S."/>
            <person name="Albert R."/>
            <person name="Binder M."/>
            <person name="Bloem J."/>
            <person name="Labutti K."/>
            <person name="Salamov A."/>
            <person name="Andreopoulos B."/>
            <person name="Baker S."/>
            <person name="Barry K."/>
            <person name="Bills G."/>
            <person name="Bluhm B."/>
            <person name="Cannon C."/>
            <person name="Castanera R."/>
            <person name="Culley D."/>
            <person name="Daum C."/>
            <person name="Ezra D."/>
            <person name="Gonzalez J."/>
            <person name="Henrissat B."/>
            <person name="Kuo A."/>
            <person name="Liang C."/>
            <person name="Lipzen A."/>
            <person name="Lutzoni F."/>
            <person name="Magnuson J."/>
            <person name="Mondo S."/>
            <person name="Nolan M."/>
            <person name="Ohm R."/>
            <person name="Pangilinan J."/>
            <person name="Park H.-J."/>
            <person name="Ramirez L."/>
            <person name="Alfaro M."/>
            <person name="Sun H."/>
            <person name="Tritt A."/>
            <person name="Yoshinaga Y."/>
            <person name="Zwiers L.-H."/>
            <person name="Turgeon B."/>
            <person name="Goodwin S."/>
            <person name="Spatafora J."/>
            <person name="Crous P."/>
            <person name="Grigoriev I."/>
        </authorList>
    </citation>
    <scope>NUCLEOTIDE SEQUENCE</scope>
    <source>
        <strain evidence="3">ATCC 36951</strain>
    </source>
</reference>
<dbReference type="Proteomes" id="UP000799537">
    <property type="component" value="Unassembled WGS sequence"/>
</dbReference>
<evidence type="ECO:0000259" key="2">
    <source>
        <dbReference type="Pfam" id="PF01266"/>
    </source>
</evidence>
<dbReference type="RefSeq" id="XP_033674481.1">
    <property type="nucleotide sequence ID" value="XM_033810970.1"/>
</dbReference>
<organism evidence="3 4">
    <name type="scientific">Zasmidium cellare ATCC 36951</name>
    <dbReference type="NCBI Taxonomy" id="1080233"/>
    <lineage>
        <taxon>Eukaryota</taxon>
        <taxon>Fungi</taxon>
        <taxon>Dikarya</taxon>
        <taxon>Ascomycota</taxon>
        <taxon>Pezizomycotina</taxon>
        <taxon>Dothideomycetes</taxon>
        <taxon>Dothideomycetidae</taxon>
        <taxon>Mycosphaerellales</taxon>
        <taxon>Mycosphaerellaceae</taxon>
        <taxon>Zasmidium</taxon>
    </lineage>
</organism>
<dbReference type="Pfam" id="PF01266">
    <property type="entry name" value="DAO"/>
    <property type="match status" value="1"/>
</dbReference>
<dbReference type="Gene3D" id="3.30.9.10">
    <property type="entry name" value="D-Amino Acid Oxidase, subunit A, domain 2"/>
    <property type="match status" value="1"/>
</dbReference>
<feature type="region of interest" description="Disordered" evidence="1">
    <location>
        <begin position="444"/>
        <end position="466"/>
    </location>
</feature>
<dbReference type="PANTHER" id="PTHR13847">
    <property type="entry name" value="SARCOSINE DEHYDROGENASE-RELATED"/>
    <property type="match status" value="1"/>
</dbReference>
<dbReference type="AlphaFoldDB" id="A0A6A6D5V1"/>
<gene>
    <name evidence="3" type="ORF">M409DRAFT_48549</name>
</gene>
<evidence type="ECO:0000256" key="1">
    <source>
        <dbReference type="SAM" id="MobiDB-lite"/>
    </source>
</evidence>